<keyword evidence="1" id="KW-0472">Membrane</keyword>
<dbReference type="RefSeq" id="WP_133758595.1">
    <property type="nucleotide sequence ID" value="NZ_SOBW01000008.1"/>
</dbReference>
<feature type="transmembrane region" description="Helical" evidence="1">
    <location>
        <begin position="42"/>
        <end position="63"/>
    </location>
</feature>
<dbReference type="OrthoDB" id="1447634at2"/>
<accession>A0A4R7Q1H2</accession>
<comment type="caution">
    <text evidence="2">The sequence shown here is derived from an EMBL/GenBank/DDBJ whole genome shotgun (WGS) entry which is preliminary data.</text>
</comment>
<evidence type="ECO:0000313" key="2">
    <source>
        <dbReference type="EMBL" id="TDU40592.1"/>
    </source>
</evidence>
<dbReference type="EMBL" id="SOBW01000008">
    <property type="protein sequence ID" value="TDU40592.1"/>
    <property type="molecule type" value="Genomic_DNA"/>
</dbReference>
<feature type="transmembrane region" description="Helical" evidence="1">
    <location>
        <begin position="12"/>
        <end position="36"/>
    </location>
</feature>
<sequence length="76" mass="8686">METKRTDKNLLFKGVQNMVICLLLMFVGPTILYMAFSNQDKPTYILVLCIGIALCLGAIFFLFRGIFIIMKSLFKD</sequence>
<dbReference type="AlphaFoldDB" id="A0A4R7Q1H2"/>
<reference evidence="2 3" key="1">
    <citation type="submission" date="2019-03" db="EMBL/GenBank/DDBJ databases">
        <title>Genomic Encyclopedia of Archaeal and Bacterial Type Strains, Phase II (KMG-II): from individual species to whole genera.</title>
        <authorList>
            <person name="Goeker M."/>
        </authorList>
    </citation>
    <scope>NUCLEOTIDE SEQUENCE [LARGE SCALE GENOMIC DNA]</scope>
    <source>
        <strain evidence="2 3">DSM 28135</strain>
    </source>
</reference>
<evidence type="ECO:0000313" key="3">
    <source>
        <dbReference type="Proteomes" id="UP000294689"/>
    </source>
</evidence>
<dbReference type="InterPro" id="IPR046077">
    <property type="entry name" value="DUF6095"/>
</dbReference>
<keyword evidence="1" id="KW-1133">Transmembrane helix</keyword>
<gene>
    <name evidence="2" type="ORF">BXY82_2644</name>
</gene>
<keyword evidence="3" id="KW-1185">Reference proteome</keyword>
<keyword evidence="1" id="KW-0812">Transmembrane</keyword>
<protein>
    <submittedName>
        <fullName evidence="2">Uncharacterized protein</fullName>
    </submittedName>
</protein>
<organism evidence="2 3">
    <name type="scientific">Gelidibacter sediminis</name>
    <dbReference type="NCBI Taxonomy" id="1608710"/>
    <lineage>
        <taxon>Bacteria</taxon>
        <taxon>Pseudomonadati</taxon>
        <taxon>Bacteroidota</taxon>
        <taxon>Flavobacteriia</taxon>
        <taxon>Flavobacteriales</taxon>
        <taxon>Flavobacteriaceae</taxon>
        <taxon>Gelidibacter</taxon>
    </lineage>
</organism>
<evidence type="ECO:0000256" key="1">
    <source>
        <dbReference type="SAM" id="Phobius"/>
    </source>
</evidence>
<dbReference type="Proteomes" id="UP000294689">
    <property type="component" value="Unassembled WGS sequence"/>
</dbReference>
<name>A0A4R7Q1H2_9FLAO</name>
<dbReference type="Pfam" id="PF19589">
    <property type="entry name" value="DUF6095"/>
    <property type="match status" value="1"/>
</dbReference>
<proteinExistence type="predicted"/>